<gene>
    <name evidence="2" type="ORF">C8N45_101693</name>
</gene>
<feature type="domain" description="B12-binding" evidence="1">
    <location>
        <begin position="151"/>
        <end position="275"/>
    </location>
</feature>
<sequence>MTDVSLGMESFDRSEYDRADQHFKLVGEKLPPNSVEEMAREVVRRLAFRMPKTAISGSLPGEEDIDQLCHALLSDDEEAANRLMLSVRREGIDIELIYLGYVAGAARKLGEMWNTDEATFVQVTLATGRLYRIIRGMRHIVGPAILDGRDLRPAMLALVPDEDHTLGTEMAADLFRRDGLDVDMSVGLPHDELIEQCEGRNYRVIILVANSDRRIDSMARLVVALRITQPLTRLVVAGNILTENPNLLELVGADDEMPDILTAVPMLRNMLDVSG</sequence>
<dbReference type="InterPro" id="IPR036724">
    <property type="entry name" value="Cobalamin-bd_sf"/>
</dbReference>
<dbReference type="Proteomes" id="UP000244523">
    <property type="component" value="Unassembled WGS sequence"/>
</dbReference>
<dbReference type="AlphaFoldDB" id="A0A2T6KRB6"/>
<dbReference type="GO" id="GO:0031419">
    <property type="term" value="F:cobalamin binding"/>
    <property type="evidence" value="ECO:0007669"/>
    <property type="project" value="InterPro"/>
</dbReference>
<protein>
    <submittedName>
        <fullName evidence="2">Methanogenic corrinoid protein MtbC1</fullName>
    </submittedName>
</protein>
<accession>A0A2T6KRB6</accession>
<organism evidence="2 3">
    <name type="scientific">Yoonia sediminilitoris</name>
    <dbReference type="NCBI Taxonomy" id="1286148"/>
    <lineage>
        <taxon>Bacteria</taxon>
        <taxon>Pseudomonadati</taxon>
        <taxon>Pseudomonadota</taxon>
        <taxon>Alphaproteobacteria</taxon>
        <taxon>Rhodobacterales</taxon>
        <taxon>Paracoccaceae</taxon>
        <taxon>Yoonia</taxon>
    </lineage>
</organism>
<dbReference type="Gene3D" id="3.40.50.280">
    <property type="entry name" value="Cobalamin-binding domain"/>
    <property type="match status" value="1"/>
</dbReference>
<evidence type="ECO:0000259" key="1">
    <source>
        <dbReference type="PROSITE" id="PS51332"/>
    </source>
</evidence>
<comment type="caution">
    <text evidence="2">The sequence shown here is derived from an EMBL/GenBank/DDBJ whole genome shotgun (WGS) entry which is preliminary data.</text>
</comment>
<dbReference type="InterPro" id="IPR036594">
    <property type="entry name" value="Meth_synthase_dom"/>
</dbReference>
<dbReference type="EMBL" id="QBUD01000001">
    <property type="protein sequence ID" value="PUB19102.1"/>
    <property type="molecule type" value="Genomic_DNA"/>
</dbReference>
<evidence type="ECO:0000313" key="2">
    <source>
        <dbReference type="EMBL" id="PUB19102.1"/>
    </source>
</evidence>
<dbReference type="OrthoDB" id="5498228at2"/>
<keyword evidence="3" id="KW-1185">Reference proteome</keyword>
<proteinExistence type="predicted"/>
<dbReference type="Pfam" id="PF02607">
    <property type="entry name" value="B12-binding_2"/>
    <property type="match status" value="1"/>
</dbReference>
<dbReference type="PROSITE" id="PS51332">
    <property type="entry name" value="B12_BINDING"/>
    <property type="match status" value="1"/>
</dbReference>
<dbReference type="SUPFAM" id="SSF52242">
    <property type="entry name" value="Cobalamin (vitamin B12)-binding domain"/>
    <property type="match status" value="1"/>
</dbReference>
<dbReference type="RefSeq" id="WP_108384774.1">
    <property type="nucleotide sequence ID" value="NZ_QBUD01000001.1"/>
</dbReference>
<dbReference type="GO" id="GO:0046872">
    <property type="term" value="F:metal ion binding"/>
    <property type="evidence" value="ECO:0007669"/>
    <property type="project" value="InterPro"/>
</dbReference>
<name>A0A2T6KRB6_9RHOB</name>
<evidence type="ECO:0000313" key="3">
    <source>
        <dbReference type="Proteomes" id="UP000244523"/>
    </source>
</evidence>
<dbReference type="Gene3D" id="1.10.1240.10">
    <property type="entry name" value="Methionine synthase domain"/>
    <property type="match status" value="1"/>
</dbReference>
<reference evidence="2 3" key="1">
    <citation type="submission" date="2018-04" db="EMBL/GenBank/DDBJ databases">
        <title>Genomic Encyclopedia of Archaeal and Bacterial Type Strains, Phase II (KMG-II): from individual species to whole genera.</title>
        <authorList>
            <person name="Goeker M."/>
        </authorList>
    </citation>
    <scope>NUCLEOTIDE SEQUENCE [LARGE SCALE GENOMIC DNA]</scope>
    <source>
        <strain evidence="2 3">DSM 29955</strain>
    </source>
</reference>
<dbReference type="InterPro" id="IPR006158">
    <property type="entry name" value="Cobalamin-bd"/>
</dbReference>
<dbReference type="InterPro" id="IPR003759">
    <property type="entry name" value="Cbl-bd_cap"/>
</dbReference>